<keyword evidence="3" id="KW-1185">Reference proteome</keyword>
<reference evidence="2 3" key="1">
    <citation type="submission" date="2024-06" db="EMBL/GenBank/DDBJ databases">
        <authorList>
            <person name="Pan Q."/>
            <person name="Wen M."/>
            <person name="Jouanno E."/>
            <person name="Zahm M."/>
            <person name="Klopp C."/>
            <person name="Cabau C."/>
            <person name="Louis A."/>
            <person name="Berthelot C."/>
            <person name="Parey E."/>
            <person name="Roest Crollius H."/>
            <person name="Montfort J."/>
            <person name="Robinson-Rechavi M."/>
            <person name="Bouchez O."/>
            <person name="Lampietro C."/>
            <person name="Lopez Roques C."/>
            <person name="Donnadieu C."/>
            <person name="Postlethwait J."/>
            <person name="Bobe J."/>
            <person name="Verreycken H."/>
            <person name="Guiguen Y."/>
        </authorList>
    </citation>
    <scope>NUCLEOTIDE SEQUENCE [LARGE SCALE GENOMIC DNA]</scope>
    <source>
        <strain evidence="2">Up_M1</strain>
        <tissue evidence="2">Testis</tissue>
    </source>
</reference>
<dbReference type="AlphaFoldDB" id="A0ABD0X7N3"/>
<feature type="compositionally biased region" description="Basic and acidic residues" evidence="1">
    <location>
        <begin position="33"/>
        <end position="42"/>
    </location>
</feature>
<evidence type="ECO:0000256" key="1">
    <source>
        <dbReference type="SAM" id="MobiDB-lite"/>
    </source>
</evidence>
<evidence type="ECO:0000313" key="3">
    <source>
        <dbReference type="Proteomes" id="UP001557470"/>
    </source>
</evidence>
<organism evidence="2 3">
    <name type="scientific">Umbra pygmaea</name>
    <name type="common">Eastern mudminnow</name>
    <dbReference type="NCBI Taxonomy" id="75934"/>
    <lineage>
        <taxon>Eukaryota</taxon>
        <taxon>Metazoa</taxon>
        <taxon>Chordata</taxon>
        <taxon>Craniata</taxon>
        <taxon>Vertebrata</taxon>
        <taxon>Euteleostomi</taxon>
        <taxon>Actinopterygii</taxon>
        <taxon>Neopterygii</taxon>
        <taxon>Teleostei</taxon>
        <taxon>Protacanthopterygii</taxon>
        <taxon>Esociformes</taxon>
        <taxon>Umbridae</taxon>
        <taxon>Umbra</taxon>
    </lineage>
</organism>
<evidence type="ECO:0000313" key="2">
    <source>
        <dbReference type="EMBL" id="KAL0972878.1"/>
    </source>
</evidence>
<name>A0ABD0X7N3_UMBPY</name>
<sequence>MLFGAEGEDYAETEVRERISYSHVTLTIAQPQLDRRPGGRETAKRRRVERLPRRLPSEFIPLKLPQGDAASQLKRSFQGQPQRETQEPQTSLPSSPPPSLPPSSSPSV</sequence>
<feature type="compositionally biased region" description="Pro residues" evidence="1">
    <location>
        <begin position="94"/>
        <end position="108"/>
    </location>
</feature>
<dbReference type="EMBL" id="JAGEUA010000006">
    <property type="protein sequence ID" value="KAL0972878.1"/>
    <property type="molecule type" value="Genomic_DNA"/>
</dbReference>
<feature type="compositionally biased region" description="Polar residues" evidence="1">
    <location>
        <begin position="73"/>
        <end position="90"/>
    </location>
</feature>
<comment type="caution">
    <text evidence="2">The sequence shown here is derived from an EMBL/GenBank/DDBJ whole genome shotgun (WGS) entry which is preliminary data.</text>
</comment>
<feature type="region of interest" description="Disordered" evidence="1">
    <location>
        <begin position="28"/>
        <end position="108"/>
    </location>
</feature>
<dbReference type="Proteomes" id="UP001557470">
    <property type="component" value="Unassembled WGS sequence"/>
</dbReference>
<gene>
    <name evidence="2" type="ORF">UPYG_G00195970</name>
</gene>
<proteinExistence type="predicted"/>
<protein>
    <submittedName>
        <fullName evidence="2">Uncharacterized protein</fullName>
    </submittedName>
</protein>
<accession>A0ABD0X7N3</accession>